<dbReference type="SUPFAM" id="SSF56784">
    <property type="entry name" value="HAD-like"/>
    <property type="match status" value="1"/>
</dbReference>
<evidence type="ECO:0000313" key="1">
    <source>
        <dbReference type="EMBL" id="PHH82599.1"/>
    </source>
</evidence>
<protein>
    <recommendedName>
        <fullName evidence="3">Haloacid dehalogenase-like hydrolase</fullName>
    </recommendedName>
</protein>
<name>A0A2C5Y3Z9_9HYPO</name>
<accession>A0A2C5Y3Z9</accession>
<dbReference type="PANTHER" id="PTHR28181">
    <property type="entry name" value="UPF0655 PROTEIN YCR015C"/>
    <property type="match status" value="1"/>
</dbReference>
<dbReference type="PANTHER" id="PTHR28181:SF1">
    <property type="entry name" value="COLD TOLERANCE PROTEIN 1"/>
    <property type="match status" value="1"/>
</dbReference>
<dbReference type="InterPro" id="IPR023214">
    <property type="entry name" value="HAD_sf"/>
</dbReference>
<evidence type="ECO:0008006" key="3">
    <source>
        <dbReference type="Google" id="ProtNLM"/>
    </source>
</evidence>
<dbReference type="Proteomes" id="UP000224854">
    <property type="component" value="Unassembled WGS sequence"/>
</dbReference>
<organism evidence="1 2">
    <name type="scientific">Ophiocordyceps australis</name>
    <dbReference type="NCBI Taxonomy" id="1399860"/>
    <lineage>
        <taxon>Eukaryota</taxon>
        <taxon>Fungi</taxon>
        <taxon>Dikarya</taxon>
        <taxon>Ascomycota</taxon>
        <taxon>Pezizomycotina</taxon>
        <taxon>Sordariomycetes</taxon>
        <taxon>Hypocreomycetidae</taxon>
        <taxon>Hypocreales</taxon>
        <taxon>Ophiocordycipitaceae</taxon>
        <taxon>Ophiocordyceps</taxon>
    </lineage>
</organism>
<dbReference type="OrthoDB" id="10255128at2759"/>
<proteinExistence type="predicted"/>
<dbReference type="AlphaFoldDB" id="A0A2C5Y3Z9"/>
<comment type="caution">
    <text evidence="1">The sequence shown here is derived from an EMBL/GenBank/DDBJ whole genome shotgun (WGS) entry which is preliminary data.</text>
</comment>
<gene>
    <name evidence="1" type="ORF">CDD82_5443</name>
</gene>
<evidence type="ECO:0000313" key="2">
    <source>
        <dbReference type="Proteomes" id="UP000224854"/>
    </source>
</evidence>
<dbReference type="EMBL" id="NJEU01000050">
    <property type="protein sequence ID" value="PHH82599.1"/>
    <property type="molecule type" value="Genomic_DNA"/>
</dbReference>
<dbReference type="InterPro" id="IPR036412">
    <property type="entry name" value="HAD-like_sf"/>
</dbReference>
<sequence length="293" mass="32260">MAKCCDHHLVFDFDCTITESDTVGVLVAAAIARDSDGLQRQLRREAWKRVVEAYKDDCARHEAEYQPAAPQRRTIAAETAWLASLQCVENASLERVGEAQIFAGFADQDDFFSMGVEALETGAVGLRRGFYELLKHMSRSSCIMRIVSVNWSQAFIHGVLAAMTETNPDVTIQVAANSIECPRGTIGGAGQRIATAADKLAAMRRLVAPCERAGQTTPKTVYFGDSETDLECLLYSRGVAVVPHQDASLLRTLCRLRVDVAHMSSPTARGAKICWARDFSEVLAWFHSWIQST</sequence>
<keyword evidence="2" id="KW-1185">Reference proteome</keyword>
<dbReference type="Gene3D" id="3.40.50.1000">
    <property type="entry name" value="HAD superfamily/HAD-like"/>
    <property type="match status" value="1"/>
</dbReference>
<dbReference type="InterPro" id="IPR050849">
    <property type="entry name" value="HAD-like_hydrolase_phosphatase"/>
</dbReference>
<reference evidence="1 2" key="1">
    <citation type="submission" date="2017-06" db="EMBL/GenBank/DDBJ databases">
        <title>Ant-infecting Ophiocordyceps genomes reveal a high diversity of potential behavioral manipulation genes and a possible major role for enterotoxins.</title>
        <authorList>
            <person name="De Bekker C."/>
            <person name="Evans H.C."/>
            <person name="Brachmann A."/>
            <person name="Hughes D.P."/>
        </authorList>
    </citation>
    <scope>NUCLEOTIDE SEQUENCE [LARGE SCALE GENOMIC DNA]</scope>
    <source>
        <strain evidence="1 2">1348a</strain>
    </source>
</reference>